<dbReference type="EMBL" id="CM042053">
    <property type="protein sequence ID" value="KAI3715581.1"/>
    <property type="molecule type" value="Genomic_DNA"/>
</dbReference>
<name>A0ACB9B050_ARCLA</name>
<sequence>MRTYLCCMLSLLADTAKYRDELNRVVDRRVEKKKQIKREVPFLLDNFIRRWENQAYSNDDLAKAEDCYTKGLNFVSQSEKSRSCLRALMLCYSNCVATRISLGRMRETLGDCLMVVAIDPNFLKFQVRVAHDYYKMPPKRLWTVGSTNMTFGSYAPLFTLIPKYLK</sequence>
<organism evidence="1 2">
    <name type="scientific">Arctium lappa</name>
    <name type="common">Greater burdock</name>
    <name type="synonym">Lappa major</name>
    <dbReference type="NCBI Taxonomy" id="4217"/>
    <lineage>
        <taxon>Eukaryota</taxon>
        <taxon>Viridiplantae</taxon>
        <taxon>Streptophyta</taxon>
        <taxon>Embryophyta</taxon>
        <taxon>Tracheophyta</taxon>
        <taxon>Spermatophyta</taxon>
        <taxon>Magnoliopsida</taxon>
        <taxon>eudicotyledons</taxon>
        <taxon>Gunneridae</taxon>
        <taxon>Pentapetalae</taxon>
        <taxon>asterids</taxon>
        <taxon>campanulids</taxon>
        <taxon>Asterales</taxon>
        <taxon>Asteraceae</taxon>
        <taxon>Carduoideae</taxon>
        <taxon>Cardueae</taxon>
        <taxon>Arctiinae</taxon>
        <taxon>Arctium</taxon>
    </lineage>
</organism>
<reference evidence="2" key="1">
    <citation type="journal article" date="2022" name="Mol. Ecol. Resour.">
        <title>The genomes of chicory, endive, great burdock and yacon provide insights into Asteraceae palaeo-polyploidization history and plant inulin production.</title>
        <authorList>
            <person name="Fan W."/>
            <person name="Wang S."/>
            <person name="Wang H."/>
            <person name="Wang A."/>
            <person name="Jiang F."/>
            <person name="Liu H."/>
            <person name="Zhao H."/>
            <person name="Xu D."/>
            <person name="Zhang Y."/>
        </authorList>
    </citation>
    <scope>NUCLEOTIDE SEQUENCE [LARGE SCALE GENOMIC DNA]</scope>
    <source>
        <strain evidence="2">cv. Niubang</strain>
    </source>
</reference>
<proteinExistence type="predicted"/>
<reference evidence="1 2" key="2">
    <citation type="journal article" date="2022" name="Mol. Ecol. Resour.">
        <title>The genomes of chicory, endive, great burdock and yacon provide insights into Asteraceae paleo-polyploidization history and plant inulin production.</title>
        <authorList>
            <person name="Fan W."/>
            <person name="Wang S."/>
            <person name="Wang H."/>
            <person name="Wang A."/>
            <person name="Jiang F."/>
            <person name="Liu H."/>
            <person name="Zhao H."/>
            <person name="Xu D."/>
            <person name="Zhang Y."/>
        </authorList>
    </citation>
    <scope>NUCLEOTIDE SEQUENCE [LARGE SCALE GENOMIC DNA]</scope>
    <source>
        <strain evidence="2">cv. Niubang</strain>
    </source>
</reference>
<accession>A0ACB9B050</accession>
<gene>
    <name evidence="1" type="ORF">L6452_22567</name>
</gene>
<protein>
    <submittedName>
        <fullName evidence="1">Uncharacterized protein</fullName>
    </submittedName>
</protein>
<dbReference type="Proteomes" id="UP001055879">
    <property type="component" value="Linkage Group LG07"/>
</dbReference>
<evidence type="ECO:0000313" key="2">
    <source>
        <dbReference type="Proteomes" id="UP001055879"/>
    </source>
</evidence>
<evidence type="ECO:0000313" key="1">
    <source>
        <dbReference type="EMBL" id="KAI3715581.1"/>
    </source>
</evidence>
<keyword evidence="2" id="KW-1185">Reference proteome</keyword>
<comment type="caution">
    <text evidence="1">The sequence shown here is derived from an EMBL/GenBank/DDBJ whole genome shotgun (WGS) entry which is preliminary data.</text>
</comment>